<comment type="caution">
    <text evidence="1">The sequence shown here is derived from an EMBL/GenBank/DDBJ whole genome shotgun (WGS) entry which is preliminary data.</text>
</comment>
<organism evidence="1 2">
    <name type="scientific">Halteria grandinella</name>
    <dbReference type="NCBI Taxonomy" id="5974"/>
    <lineage>
        <taxon>Eukaryota</taxon>
        <taxon>Sar</taxon>
        <taxon>Alveolata</taxon>
        <taxon>Ciliophora</taxon>
        <taxon>Intramacronucleata</taxon>
        <taxon>Spirotrichea</taxon>
        <taxon>Stichotrichia</taxon>
        <taxon>Sporadotrichida</taxon>
        <taxon>Halteriidae</taxon>
        <taxon>Halteria</taxon>
    </lineage>
</organism>
<dbReference type="Proteomes" id="UP000785679">
    <property type="component" value="Unassembled WGS sequence"/>
</dbReference>
<dbReference type="EMBL" id="RRYP01004807">
    <property type="protein sequence ID" value="TNV82563.1"/>
    <property type="molecule type" value="Genomic_DNA"/>
</dbReference>
<accession>A0A8J8T5Y2</accession>
<protein>
    <submittedName>
        <fullName evidence="1">Uncharacterized protein</fullName>
    </submittedName>
</protein>
<evidence type="ECO:0000313" key="2">
    <source>
        <dbReference type="Proteomes" id="UP000785679"/>
    </source>
</evidence>
<keyword evidence="2" id="KW-1185">Reference proteome</keyword>
<sequence>MALTILSTVSCETGSIGTPSVVRFKRHVVPSWRAWRAWSSWGWELMRSIGWSERAGYGFELSITALGGVRYSSTILGASSGKATNFNETCFF</sequence>
<proteinExistence type="predicted"/>
<evidence type="ECO:0000313" key="1">
    <source>
        <dbReference type="EMBL" id="TNV82563.1"/>
    </source>
</evidence>
<dbReference type="AlphaFoldDB" id="A0A8J8T5Y2"/>
<reference evidence="1" key="1">
    <citation type="submission" date="2019-06" db="EMBL/GenBank/DDBJ databases">
        <authorList>
            <person name="Zheng W."/>
        </authorList>
    </citation>
    <scope>NUCLEOTIDE SEQUENCE</scope>
    <source>
        <strain evidence="1">QDHG01</strain>
    </source>
</reference>
<name>A0A8J8T5Y2_HALGN</name>
<gene>
    <name evidence="1" type="ORF">FGO68_gene10906</name>
</gene>